<dbReference type="Proteomes" id="UP000343335">
    <property type="component" value="Unassembled WGS sequence"/>
</dbReference>
<organism evidence="1 2">
    <name type="scientific">Pandoraea commovens</name>
    <dbReference type="NCBI Taxonomy" id="2508289"/>
    <lineage>
        <taxon>Bacteria</taxon>
        <taxon>Pseudomonadati</taxon>
        <taxon>Pseudomonadota</taxon>
        <taxon>Betaproteobacteria</taxon>
        <taxon>Burkholderiales</taxon>
        <taxon>Burkholderiaceae</taxon>
        <taxon>Pandoraea</taxon>
    </lineage>
</organism>
<evidence type="ECO:0000313" key="2">
    <source>
        <dbReference type="Proteomes" id="UP000343335"/>
    </source>
</evidence>
<proteinExistence type="predicted"/>
<sequence>MPRGAKSTYRPEYVEQARKLCLLGATDDVIARFFDVTDRTLRNWKQRQPEFAEALKLGKLSADTEVVSALYEKAKGGDVTACIYWLKNRQPEQWRDRVAHEVTGAAGGPIKHETTLDVTKLTDDQLRALASIAVKGGE</sequence>
<dbReference type="AlphaFoldDB" id="A0A5E4VF20"/>
<dbReference type="EMBL" id="CABPSA010000004">
    <property type="protein sequence ID" value="VVE10373.1"/>
    <property type="molecule type" value="Genomic_DNA"/>
</dbReference>
<evidence type="ECO:0000313" key="1">
    <source>
        <dbReference type="EMBL" id="VVE10373.1"/>
    </source>
</evidence>
<protein>
    <recommendedName>
        <fullName evidence="3">Terminase</fullName>
    </recommendedName>
</protein>
<gene>
    <name evidence="1" type="ORF">PCO31010_02617</name>
</gene>
<name>A0A5E4VF20_9BURK</name>
<evidence type="ECO:0008006" key="3">
    <source>
        <dbReference type="Google" id="ProtNLM"/>
    </source>
</evidence>
<reference evidence="1 2" key="1">
    <citation type="submission" date="2019-08" db="EMBL/GenBank/DDBJ databases">
        <authorList>
            <person name="Peeters C."/>
        </authorList>
    </citation>
    <scope>NUCLEOTIDE SEQUENCE [LARGE SCALE GENOMIC DNA]</scope>
    <source>
        <strain evidence="1 2">LMG 31010</strain>
    </source>
</reference>
<accession>A0A5E4VF20</accession>